<dbReference type="InterPro" id="IPR021122">
    <property type="entry name" value="RNA_ligase_dom_REL/Rnl2"/>
</dbReference>
<reference evidence="3 4" key="1">
    <citation type="submission" date="2018-09" db="EMBL/GenBank/DDBJ databases">
        <title>Genomic Encyclopedia of Archaeal and Bacterial Type Strains, Phase II (KMG-II): from individual species to whole genera.</title>
        <authorList>
            <person name="Goeker M."/>
        </authorList>
    </citation>
    <scope>NUCLEOTIDE SEQUENCE [LARGE SCALE GENOMIC DNA]</scope>
    <source>
        <strain evidence="3 4">DSM 13151</strain>
    </source>
</reference>
<dbReference type="EMBL" id="RAPO01000002">
    <property type="protein sequence ID" value="RKD95226.1"/>
    <property type="molecule type" value="Genomic_DNA"/>
</dbReference>
<dbReference type="Pfam" id="PF09414">
    <property type="entry name" value="RNA_ligase"/>
    <property type="match status" value="1"/>
</dbReference>
<dbReference type="SUPFAM" id="SSF56091">
    <property type="entry name" value="DNA ligase/mRNA capping enzyme, catalytic domain"/>
    <property type="match status" value="1"/>
</dbReference>
<dbReference type="InterPro" id="IPR041596">
    <property type="entry name" value="Lig_Pab1020_C"/>
</dbReference>
<dbReference type="AlphaFoldDB" id="A0A419WIF2"/>
<feature type="domain" description="RNA ligase" evidence="1">
    <location>
        <begin position="90"/>
        <end position="245"/>
    </location>
</feature>
<gene>
    <name evidence="3" type="ORF">ATJ93_2078</name>
</gene>
<dbReference type="CDD" id="cd07894">
    <property type="entry name" value="Adenylation_RNA_ligase"/>
    <property type="match status" value="1"/>
</dbReference>
<name>A0A419WIF2_9EURY</name>
<dbReference type="OrthoDB" id="14524at2157"/>
<dbReference type="Gene3D" id="3.30.1490.70">
    <property type="match status" value="1"/>
</dbReference>
<organism evidence="3 4">
    <name type="scientific">Halopiger aswanensis</name>
    <dbReference type="NCBI Taxonomy" id="148449"/>
    <lineage>
        <taxon>Archaea</taxon>
        <taxon>Methanobacteriati</taxon>
        <taxon>Methanobacteriota</taxon>
        <taxon>Stenosarchaea group</taxon>
        <taxon>Halobacteria</taxon>
        <taxon>Halobacteriales</taxon>
        <taxon>Natrialbaceae</taxon>
        <taxon>Halopiger</taxon>
    </lineage>
</organism>
<keyword evidence="4" id="KW-1185">Reference proteome</keyword>
<dbReference type="GO" id="GO:0016874">
    <property type="term" value="F:ligase activity"/>
    <property type="evidence" value="ECO:0007669"/>
    <property type="project" value="UniProtKB-KW"/>
</dbReference>
<accession>A0A419WIF2</accession>
<dbReference type="NCBIfam" id="TIGR01209">
    <property type="entry name" value="RNA ligase"/>
    <property type="match status" value="1"/>
</dbReference>
<proteinExistence type="predicted"/>
<sequence length="384" mass="43973">MTDTGADADGEERTEYHTLLGIGAEAFESLEPHLETRSYEDREYRHVPDYRRGVERGTTLLEGTVVRGFPKVPRTLVLEEGIPEQFGDREEIAVEEKLNGYNVRVARVDGEVLAFSRSGMICPFTTRILDRLVDLEPLFDEYPAAMVCGEMIGPENPYTAHDYPDVESIAFRAFDWRDRESGEPLPVRERRERYERFDVPQTPLLGIYAVDEAADEVRELIADLNERGREGVVMKSPDGDVQLKYTTSAANRGDLAYAFSFPFDYGQPFMFRRLIREAFQSVEWGESDEQARERAHDLGEAILLSMRDTVETVADGDRVGERHTVRASSDTIDVLFEHLRGQGLDIEIEDDRREDGDRVVTFRKRTQSTNDKTRNYLEGQIVRE</sequence>
<dbReference type="Gene3D" id="3.30.470.30">
    <property type="entry name" value="DNA ligase/mRNA capping enzyme"/>
    <property type="match status" value="1"/>
</dbReference>
<comment type="caution">
    <text evidence="3">The sequence shown here is derived from an EMBL/GenBank/DDBJ whole genome shotgun (WGS) entry which is preliminary data.</text>
</comment>
<evidence type="ECO:0000313" key="4">
    <source>
        <dbReference type="Proteomes" id="UP000283805"/>
    </source>
</evidence>
<evidence type="ECO:0000259" key="2">
    <source>
        <dbReference type="Pfam" id="PF18330"/>
    </source>
</evidence>
<feature type="domain" description="RNA ligase Pab1020 C-terminal" evidence="2">
    <location>
        <begin position="257"/>
        <end position="380"/>
    </location>
</feature>
<dbReference type="Proteomes" id="UP000283805">
    <property type="component" value="Unassembled WGS sequence"/>
</dbReference>
<protein>
    <submittedName>
        <fullName evidence="3">Putative ATP-dependent DNA ligase</fullName>
    </submittedName>
</protein>
<evidence type="ECO:0000313" key="3">
    <source>
        <dbReference type="EMBL" id="RKD95226.1"/>
    </source>
</evidence>
<dbReference type="InterPro" id="IPR001072">
    <property type="entry name" value="RNA_ligase_Pab1020"/>
</dbReference>
<dbReference type="Pfam" id="PF18330">
    <property type="entry name" value="Lig_C"/>
    <property type="match status" value="1"/>
</dbReference>
<evidence type="ECO:0000259" key="1">
    <source>
        <dbReference type="Pfam" id="PF09414"/>
    </source>
</evidence>
<dbReference type="RefSeq" id="WP_120244521.1">
    <property type="nucleotide sequence ID" value="NZ_RAPO01000002.1"/>
</dbReference>
<dbReference type="PRINTS" id="PR01048">
    <property type="entry name" value="Y414FAMILY"/>
</dbReference>
<dbReference type="Gene3D" id="3.30.70.2160">
    <property type="match status" value="1"/>
</dbReference>
<keyword evidence="3" id="KW-0436">Ligase</keyword>